<evidence type="ECO:0000256" key="4">
    <source>
        <dbReference type="ARBA" id="ARBA00022500"/>
    </source>
</evidence>
<gene>
    <name evidence="13" type="ORF">QWZ16_21460</name>
</gene>
<evidence type="ECO:0000256" key="6">
    <source>
        <dbReference type="ARBA" id="ARBA00022989"/>
    </source>
</evidence>
<dbReference type="Proteomes" id="UP001238540">
    <property type="component" value="Unassembled WGS sequence"/>
</dbReference>
<dbReference type="InterPro" id="IPR004090">
    <property type="entry name" value="Chemotax_Me-accpt_rcpt"/>
</dbReference>
<dbReference type="EMBL" id="JAUFQC010000027">
    <property type="protein sequence ID" value="MDN3612166.1"/>
    <property type="molecule type" value="Genomic_DNA"/>
</dbReference>
<keyword evidence="6" id="KW-1133">Transmembrane helix</keyword>
<dbReference type="PANTHER" id="PTHR32089">
    <property type="entry name" value="METHYL-ACCEPTING CHEMOTAXIS PROTEIN MCPB"/>
    <property type="match status" value="1"/>
</dbReference>
<feature type="domain" description="Methyl-accepting transducer" evidence="12">
    <location>
        <begin position="73"/>
        <end position="309"/>
    </location>
</feature>
<keyword evidence="14" id="KW-1185">Reference proteome</keyword>
<evidence type="ECO:0000256" key="5">
    <source>
        <dbReference type="ARBA" id="ARBA00022692"/>
    </source>
</evidence>
<name>A0ABT8BYK7_9VIBR</name>
<evidence type="ECO:0000256" key="9">
    <source>
        <dbReference type="ARBA" id="ARBA00029447"/>
    </source>
</evidence>
<dbReference type="PANTHER" id="PTHR32089:SF39">
    <property type="entry name" value="METHYL-ACCEPTING CHEMOTAXIS PROTEIN HLYB"/>
    <property type="match status" value="1"/>
</dbReference>
<dbReference type="RefSeq" id="WP_076588251.1">
    <property type="nucleotide sequence ID" value="NZ_JABEYA020000003.1"/>
</dbReference>
<keyword evidence="2" id="KW-1003">Cell membrane</keyword>
<keyword evidence="7" id="KW-0472">Membrane</keyword>
<evidence type="ECO:0000313" key="13">
    <source>
        <dbReference type="EMBL" id="MDN3612166.1"/>
    </source>
</evidence>
<reference evidence="14" key="1">
    <citation type="journal article" date="2019" name="Int. J. Syst. Evol. Microbiol.">
        <title>The Global Catalogue of Microorganisms (GCM) 10K type strain sequencing project: providing services to taxonomists for standard genome sequencing and annotation.</title>
        <authorList>
            <consortium name="The Broad Institute Genomics Platform"/>
            <consortium name="The Broad Institute Genome Sequencing Center for Infectious Disease"/>
            <person name="Wu L."/>
            <person name="Ma J."/>
        </authorList>
    </citation>
    <scope>NUCLEOTIDE SEQUENCE [LARGE SCALE GENOMIC DNA]</scope>
    <source>
        <strain evidence="14">CECT 7398</strain>
    </source>
</reference>
<evidence type="ECO:0000256" key="2">
    <source>
        <dbReference type="ARBA" id="ARBA00022475"/>
    </source>
</evidence>
<feature type="coiled-coil region" evidence="11">
    <location>
        <begin position="221"/>
        <end position="302"/>
    </location>
</feature>
<dbReference type="SUPFAM" id="SSF58104">
    <property type="entry name" value="Methyl-accepting chemotaxis protein (MCP) signaling domain"/>
    <property type="match status" value="1"/>
</dbReference>
<evidence type="ECO:0000256" key="10">
    <source>
        <dbReference type="PROSITE-ProRule" id="PRU00284"/>
    </source>
</evidence>
<keyword evidence="8 10" id="KW-0807">Transducer</keyword>
<evidence type="ECO:0000256" key="1">
    <source>
        <dbReference type="ARBA" id="ARBA00004651"/>
    </source>
</evidence>
<organism evidence="13 14">
    <name type="scientific">Vibrio ostreicida</name>
    <dbReference type="NCBI Taxonomy" id="526588"/>
    <lineage>
        <taxon>Bacteria</taxon>
        <taxon>Pseudomonadati</taxon>
        <taxon>Pseudomonadota</taxon>
        <taxon>Gammaproteobacteria</taxon>
        <taxon>Vibrionales</taxon>
        <taxon>Vibrionaceae</taxon>
        <taxon>Vibrio</taxon>
    </lineage>
</organism>
<keyword evidence="3" id="KW-0488">Methylation</keyword>
<evidence type="ECO:0000256" key="11">
    <source>
        <dbReference type="SAM" id="Coils"/>
    </source>
</evidence>
<protein>
    <submittedName>
        <fullName evidence="13">Methyl-accepting chemotaxis protein</fullName>
    </submittedName>
</protein>
<sequence length="389" mass="42913">MSKIITDYRYRYGFAIGVQIVLLSIGMTLSSSMANVAIAVLAAAIPWFVFPRVDSMVNRKTLTPVADDAPRDNRLLTKSTSEVLRQLTTQLNEPLNHQHGVVDESAETLNESFFELQRLAEGQNEITKHLVDNLLGNREDTYDITQVLPETEAIITEFVDTLIKVSERSISAVHSIHDMSDKLDIVFKLLAQVRGLSEQTNLLALNAAIEAARAGEAGRGFAVVAQEVRNLSVKADELNREIGKEINIAQETVQEANKTVGEMASIDMTEAISSKEKVDQMLKGVQQVNEAVEEEVQKIQSLGDTLHQRVGDGIRALQFTDIIIQQGDYAKLSVGFLENICELLAAHAEKKVNQEQLIQSLSELKSSIDQRGAPAASQESIEEGEVELF</sequence>
<keyword evidence="11" id="KW-0175">Coiled coil</keyword>
<dbReference type="SMART" id="SM00283">
    <property type="entry name" value="MA"/>
    <property type="match status" value="1"/>
</dbReference>
<comment type="caution">
    <text evidence="13">The sequence shown here is derived from an EMBL/GenBank/DDBJ whole genome shotgun (WGS) entry which is preliminary data.</text>
</comment>
<comment type="similarity">
    <text evidence="9">Belongs to the methyl-accepting chemotaxis (MCP) protein family.</text>
</comment>
<dbReference type="Pfam" id="PF00015">
    <property type="entry name" value="MCPsignal"/>
    <property type="match status" value="1"/>
</dbReference>
<evidence type="ECO:0000256" key="3">
    <source>
        <dbReference type="ARBA" id="ARBA00022481"/>
    </source>
</evidence>
<proteinExistence type="inferred from homology"/>
<dbReference type="InterPro" id="IPR004089">
    <property type="entry name" value="MCPsignal_dom"/>
</dbReference>
<evidence type="ECO:0000256" key="8">
    <source>
        <dbReference type="ARBA" id="ARBA00023224"/>
    </source>
</evidence>
<keyword evidence="4" id="KW-0145">Chemotaxis</keyword>
<evidence type="ECO:0000256" key="7">
    <source>
        <dbReference type="ARBA" id="ARBA00023136"/>
    </source>
</evidence>
<dbReference type="PRINTS" id="PR00260">
    <property type="entry name" value="CHEMTRNSDUCR"/>
</dbReference>
<comment type="subcellular location">
    <subcellularLocation>
        <location evidence="1">Cell membrane</location>
        <topology evidence="1">Multi-pass membrane protein</topology>
    </subcellularLocation>
</comment>
<evidence type="ECO:0000259" key="12">
    <source>
        <dbReference type="PROSITE" id="PS50111"/>
    </source>
</evidence>
<keyword evidence="5" id="KW-0812">Transmembrane</keyword>
<dbReference type="Gene3D" id="1.10.287.950">
    <property type="entry name" value="Methyl-accepting chemotaxis protein"/>
    <property type="match status" value="1"/>
</dbReference>
<accession>A0ABT8BYK7</accession>
<evidence type="ECO:0000313" key="14">
    <source>
        <dbReference type="Proteomes" id="UP001238540"/>
    </source>
</evidence>
<dbReference type="PROSITE" id="PS50111">
    <property type="entry name" value="CHEMOTAXIS_TRANSDUC_2"/>
    <property type="match status" value="1"/>
</dbReference>